<proteinExistence type="predicted"/>
<evidence type="ECO:0000256" key="1">
    <source>
        <dbReference type="ARBA" id="ARBA00001561"/>
    </source>
</evidence>
<dbReference type="GO" id="GO:0008745">
    <property type="term" value="F:N-acetylmuramoyl-L-alanine amidase activity"/>
    <property type="evidence" value="ECO:0007669"/>
    <property type="project" value="UniProtKB-EC"/>
</dbReference>
<comment type="catalytic activity">
    <reaction evidence="1">
        <text>Hydrolyzes the link between N-acetylmuramoyl residues and L-amino acid residues in certain cell-wall glycopeptides.</text>
        <dbReference type="EC" id="3.5.1.28"/>
    </reaction>
</comment>
<protein>
    <recommendedName>
        <fullName evidence="2">N-acetylmuramoyl-L-alanine amidase</fullName>
        <ecNumber evidence="2">3.5.1.28</ecNumber>
    </recommendedName>
</protein>
<dbReference type="EC" id="3.5.1.28" evidence="2"/>
<dbReference type="InterPro" id="IPR050695">
    <property type="entry name" value="N-acetylmuramoyl_amidase_3"/>
</dbReference>
<evidence type="ECO:0000313" key="8">
    <source>
        <dbReference type="Proteomes" id="UP000030136"/>
    </source>
</evidence>
<evidence type="ECO:0000256" key="4">
    <source>
        <dbReference type="SAM" id="MobiDB-lite"/>
    </source>
</evidence>
<dbReference type="PANTHER" id="PTHR30404">
    <property type="entry name" value="N-ACETYLMURAMOYL-L-ALANINE AMIDASE"/>
    <property type="match status" value="1"/>
</dbReference>
<accession>A0AB34PE71</accession>
<name>A0AB34PE71_9PORP</name>
<dbReference type="GO" id="GO:0009253">
    <property type="term" value="P:peptidoglycan catabolic process"/>
    <property type="evidence" value="ECO:0007669"/>
    <property type="project" value="InterPro"/>
</dbReference>
<dbReference type="SUPFAM" id="SSF53187">
    <property type="entry name" value="Zn-dependent exopeptidases"/>
    <property type="match status" value="1"/>
</dbReference>
<evidence type="ECO:0000259" key="6">
    <source>
        <dbReference type="SMART" id="SM00646"/>
    </source>
</evidence>
<comment type="caution">
    <text evidence="7">The sequence shown here is derived from an EMBL/GenBank/DDBJ whole genome shotgun (WGS) entry which is preliminary data.</text>
</comment>
<dbReference type="SMART" id="SM00646">
    <property type="entry name" value="Ami_3"/>
    <property type="match status" value="1"/>
</dbReference>
<evidence type="ECO:0000256" key="5">
    <source>
        <dbReference type="SAM" id="SignalP"/>
    </source>
</evidence>
<reference evidence="7 8" key="1">
    <citation type="submission" date="2014-08" db="EMBL/GenBank/DDBJ databases">
        <title>Porphyromonas crevioricanis strain:COT-253_OH1447 Genome sequencing.</title>
        <authorList>
            <person name="Wallis C."/>
            <person name="Deusch O."/>
            <person name="O'Flynn C."/>
            <person name="Davis I."/>
            <person name="Jospin G."/>
            <person name="Darling A.E."/>
            <person name="Coil D.A."/>
            <person name="Alexiev A."/>
            <person name="Horsfall A."/>
            <person name="Kirkwood N."/>
            <person name="Harris S."/>
            <person name="Eisen J.A."/>
        </authorList>
    </citation>
    <scope>NUCLEOTIDE SEQUENCE [LARGE SCALE GENOMIC DNA]</scope>
    <source>
        <strain evidence="8">COT-253 OH1447</strain>
    </source>
</reference>
<dbReference type="GO" id="GO:0030288">
    <property type="term" value="C:outer membrane-bounded periplasmic space"/>
    <property type="evidence" value="ECO:0007669"/>
    <property type="project" value="TreeGrafter"/>
</dbReference>
<dbReference type="Proteomes" id="UP000030136">
    <property type="component" value="Unassembled WGS sequence"/>
</dbReference>
<dbReference type="FunFam" id="3.40.630.40:FF:000005">
    <property type="entry name" value="N-acetylmuramoyl-L-alanine amidase (AmiA)"/>
    <property type="match status" value="1"/>
</dbReference>
<feature type="chain" id="PRO_5044255990" description="N-acetylmuramoyl-L-alanine amidase" evidence="5">
    <location>
        <begin position="22"/>
        <end position="394"/>
    </location>
</feature>
<evidence type="ECO:0000256" key="2">
    <source>
        <dbReference type="ARBA" id="ARBA00011901"/>
    </source>
</evidence>
<feature type="compositionally biased region" description="Basic and acidic residues" evidence="4">
    <location>
        <begin position="275"/>
        <end position="292"/>
    </location>
</feature>
<feature type="region of interest" description="Disordered" evidence="4">
    <location>
        <begin position="271"/>
        <end position="315"/>
    </location>
</feature>
<dbReference type="InterPro" id="IPR002508">
    <property type="entry name" value="MurNAc-LAA_cat"/>
</dbReference>
<sequence>MRGMLLLLLTLLWGIAFSSSAAERRSQKSFVVVVDAGHGGHDAGTCGNGLKEKDITLDIALKVGHSIKARYPQVRVLYTRDKDVFVKLHERAGFANRNKADLFISIHVNSAPNKAVYGTETFVLGSDKADKNEIVNETNLRVVMRENQAITLEDDYRETYHGFDPSSTESYIAFSMIKNIHYDQSVELGTYIQEAYHSAGRKADRGVRPGDLLVVRNVAMPSVLTEVGFITNKSEAQFMAGQTGRKQLADAIVRGFGRYYRRFTGSVSETTVSEDSTKEEKVVGDDSGKDENATEVAPETTVRTSEKTPKQASQTQGTTYGVQLISASKKVKVNDPQFKGYAVRCELVGKRYAYIHGSVNSLDKAKQLRKKVRKHFKDAFIVRYKDGKREEAIY</sequence>
<feature type="signal peptide" evidence="5">
    <location>
        <begin position="1"/>
        <end position="21"/>
    </location>
</feature>
<gene>
    <name evidence="7" type="ORF">HQ38_09005</name>
</gene>
<dbReference type="Pfam" id="PF01520">
    <property type="entry name" value="Amidase_3"/>
    <property type="match status" value="1"/>
</dbReference>
<evidence type="ECO:0000256" key="3">
    <source>
        <dbReference type="ARBA" id="ARBA00022801"/>
    </source>
</evidence>
<keyword evidence="3" id="KW-0378">Hydrolase</keyword>
<dbReference type="Gene3D" id="3.40.630.40">
    <property type="entry name" value="Zn-dependent exopeptidases"/>
    <property type="match status" value="1"/>
</dbReference>
<dbReference type="PANTHER" id="PTHR30404:SF0">
    <property type="entry name" value="N-ACETYLMURAMOYL-L-ALANINE AMIDASE AMIC"/>
    <property type="match status" value="1"/>
</dbReference>
<keyword evidence="5" id="KW-0732">Signal</keyword>
<feature type="domain" description="MurNAc-LAA" evidence="6">
    <location>
        <begin position="92"/>
        <end position="257"/>
    </location>
</feature>
<organism evidence="7 8">
    <name type="scientific">Porphyromonas crevioricanis</name>
    <dbReference type="NCBI Taxonomy" id="393921"/>
    <lineage>
        <taxon>Bacteria</taxon>
        <taxon>Pseudomonadati</taxon>
        <taxon>Bacteroidota</taxon>
        <taxon>Bacteroidia</taxon>
        <taxon>Bacteroidales</taxon>
        <taxon>Porphyromonadaceae</taxon>
        <taxon>Porphyromonas</taxon>
    </lineage>
</organism>
<dbReference type="CDD" id="cd02696">
    <property type="entry name" value="MurNAc-LAA"/>
    <property type="match status" value="1"/>
</dbReference>
<dbReference type="EMBL" id="JQJC01000025">
    <property type="protein sequence ID" value="KGN93560.1"/>
    <property type="molecule type" value="Genomic_DNA"/>
</dbReference>
<evidence type="ECO:0000313" key="7">
    <source>
        <dbReference type="EMBL" id="KGN93560.1"/>
    </source>
</evidence>
<dbReference type="AlphaFoldDB" id="A0AB34PE71"/>